<dbReference type="InterPro" id="IPR016032">
    <property type="entry name" value="Sig_transdc_resp-reg_C-effctor"/>
</dbReference>
<dbReference type="RefSeq" id="WP_209657046.1">
    <property type="nucleotide sequence ID" value="NZ_JAGJCB010000030.1"/>
</dbReference>
<evidence type="ECO:0008006" key="4">
    <source>
        <dbReference type="Google" id="ProtNLM"/>
    </source>
</evidence>
<sequence>MFKSLKYKAIIKGFVFICFLVCKTVAYSQNSGNGNYIRFIDSADNYIDDYPDKAHIFLDSIPKPTERTIKGRLADYYAIKALIHDGRNEYARLYQSYILALKYADKEKNYKVGGEASLELFANLHFAKKDSLAFKYLKKAKEYFLLDKNTNGLIEVEQMYAYIEFSNRNYEKCNELIHKYLDTYKSIEDDAYLYMFATYMLTLNYMDLNQLDEAYTYLKEFEGLKNNPTIVRYNYASFNVGLDVNFAEFYFKNKKTDSVSFYLNKSTKLRNYMSDDLVRRYFNLKTDFYKSLGDIDNAKTYLDSLAVFERKMYKNNVEASFQLSNTLLQTESELKKESDKKFWNGALAVLLFCILFFLSILFFVHYRKHKFKLNDTINKVNNLSYLKSNNEKLTGKLLGLEEYITNLKKEVKSISTLSEVSIQKEKIKDLYKNLLHNSSTLLDKSENHLELVNELNVEFFSRIQSRYPQLNDSEVITCYYLYMDFKNKEIALFLGISVRALESKRYRISKKINLNTKETSLVEHLKETFKEITIA</sequence>
<proteinExistence type="predicted"/>
<organism evidence="2 3">
    <name type="scientific">Mariniflexile gromovii</name>
    <dbReference type="NCBI Taxonomy" id="362523"/>
    <lineage>
        <taxon>Bacteria</taxon>
        <taxon>Pseudomonadati</taxon>
        <taxon>Bacteroidota</taxon>
        <taxon>Flavobacteriia</taxon>
        <taxon>Flavobacteriales</taxon>
        <taxon>Flavobacteriaceae</taxon>
        <taxon>Mariniflexile</taxon>
    </lineage>
</organism>
<keyword evidence="3" id="KW-1185">Reference proteome</keyword>
<comment type="caution">
    <text evidence="2">The sequence shown here is derived from an EMBL/GenBank/DDBJ whole genome shotgun (WGS) entry which is preliminary data.</text>
</comment>
<keyword evidence="1" id="KW-1133">Transmembrane helix</keyword>
<protein>
    <recommendedName>
        <fullName evidence="4">Regulatory LuxR family protein</fullName>
    </recommendedName>
</protein>
<evidence type="ECO:0000313" key="2">
    <source>
        <dbReference type="EMBL" id="MBP0905757.1"/>
    </source>
</evidence>
<keyword evidence="1" id="KW-0812">Transmembrane</keyword>
<reference evidence="2 3" key="1">
    <citation type="submission" date="2021-04" db="EMBL/GenBank/DDBJ databases">
        <title>Mariniflexile gromovii gen. nov., sp. nov., a gliding bacterium isolated from the sea urchin Strongylocentrotus intermedius.</title>
        <authorList>
            <person name="Ko S."/>
            <person name="Le V."/>
            <person name="Ahn C.-Y."/>
            <person name="Oh H.-M."/>
        </authorList>
    </citation>
    <scope>NUCLEOTIDE SEQUENCE [LARGE SCALE GENOMIC DNA]</scope>
    <source>
        <strain evidence="2 3">KCTC 12570</strain>
    </source>
</reference>
<dbReference type="EMBL" id="JAGJCB010000030">
    <property type="protein sequence ID" value="MBP0905757.1"/>
    <property type="molecule type" value="Genomic_DNA"/>
</dbReference>
<keyword evidence="1" id="KW-0472">Membrane</keyword>
<dbReference type="InterPro" id="IPR036388">
    <property type="entry name" value="WH-like_DNA-bd_sf"/>
</dbReference>
<evidence type="ECO:0000313" key="3">
    <source>
        <dbReference type="Proteomes" id="UP000670776"/>
    </source>
</evidence>
<accession>A0ABS4C001</accession>
<feature type="transmembrane region" description="Helical" evidence="1">
    <location>
        <begin position="342"/>
        <end position="364"/>
    </location>
</feature>
<dbReference type="Gene3D" id="1.10.10.10">
    <property type="entry name" value="Winged helix-like DNA-binding domain superfamily/Winged helix DNA-binding domain"/>
    <property type="match status" value="1"/>
</dbReference>
<name>A0ABS4C001_9FLAO</name>
<gene>
    <name evidence="2" type="ORF">J8H85_18180</name>
</gene>
<evidence type="ECO:0000256" key="1">
    <source>
        <dbReference type="SAM" id="Phobius"/>
    </source>
</evidence>
<dbReference type="Proteomes" id="UP000670776">
    <property type="component" value="Unassembled WGS sequence"/>
</dbReference>
<dbReference type="SUPFAM" id="SSF46894">
    <property type="entry name" value="C-terminal effector domain of the bipartite response regulators"/>
    <property type="match status" value="1"/>
</dbReference>